<dbReference type="InterPro" id="IPR016092">
    <property type="entry name" value="ATAP"/>
</dbReference>
<dbReference type="Pfam" id="PF01521">
    <property type="entry name" value="Fe-S_biosyn"/>
    <property type="match status" value="1"/>
</dbReference>
<dbReference type="GO" id="GO:0016226">
    <property type="term" value="P:iron-sulfur cluster assembly"/>
    <property type="evidence" value="ECO:0007669"/>
    <property type="project" value="InterPro"/>
</dbReference>
<dbReference type="EMBL" id="PP542043">
    <property type="protein sequence ID" value="XDO01947.1"/>
    <property type="molecule type" value="Genomic_DNA"/>
</dbReference>
<gene>
    <name evidence="3" type="ORF">FloV-SA2_00128</name>
</gene>
<dbReference type="NCBIfam" id="TIGR00049">
    <property type="entry name" value="iron-sulfur cluster assembly accessory protein"/>
    <property type="match status" value="1"/>
</dbReference>
<name>A0AB39JBD5_9VIRU</name>
<proteinExistence type="inferred from homology"/>
<dbReference type="GO" id="GO:0051537">
    <property type="term" value="F:2 iron, 2 sulfur cluster binding"/>
    <property type="evidence" value="ECO:0007669"/>
    <property type="project" value="TreeGrafter"/>
</dbReference>
<comment type="similarity">
    <text evidence="1">Belongs to the HesB/IscA family.</text>
</comment>
<organism evidence="3">
    <name type="scientific">Florenciella sp. virus SA2</name>
    <dbReference type="NCBI Taxonomy" id="3240092"/>
    <lineage>
        <taxon>Viruses</taxon>
    </lineage>
</organism>
<evidence type="ECO:0000256" key="1">
    <source>
        <dbReference type="ARBA" id="ARBA00006718"/>
    </source>
</evidence>
<evidence type="ECO:0000259" key="2">
    <source>
        <dbReference type="Pfam" id="PF01521"/>
    </source>
</evidence>
<reference evidence="3" key="1">
    <citation type="submission" date="2024-03" db="EMBL/GenBank/DDBJ databases">
        <title>Eukaryotic viruses encode the ribosomal protein eL40.</title>
        <authorList>
            <person name="Thomy J."/>
            <person name="Schvarcz C.R."/>
            <person name="McBeain K.A."/>
            <person name="Edwards K.F."/>
            <person name="Steward G.F."/>
        </authorList>
    </citation>
    <scope>NUCLEOTIDE SEQUENCE</scope>
    <source>
        <strain evidence="3">FloV-SA2</strain>
    </source>
</reference>
<dbReference type="Gene3D" id="2.60.300.12">
    <property type="entry name" value="HesB-like domain"/>
    <property type="match status" value="1"/>
</dbReference>
<protein>
    <submittedName>
        <fullName evidence="3">Fe-S Cluster Assembly Scaffold Protein</fullName>
    </submittedName>
</protein>
<dbReference type="InterPro" id="IPR035903">
    <property type="entry name" value="HesB-like_dom_sf"/>
</dbReference>
<dbReference type="PANTHER" id="PTHR10072">
    <property type="entry name" value="IRON-SULFUR CLUSTER ASSEMBLY PROTEIN"/>
    <property type="match status" value="1"/>
</dbReference>
<dbReference type="InterPro" id="IPR000361">
    <property type="entry name" value="ATAP_core_dom"/>
</dbReference>
<sequence>MKKEVITISKNAYNKIFEILKNNNKKHIEFYLKGGGCNGFNYQLIPTDDLTKKNYEIVKMKDFNVYVCNSSLLHLLGTHIDWTEDIMESKFVFDNPMAKSQCGCGTSFSSKHL</sequence>
<dbReference type="InterPro" id="IPR050322">
    <property type="entry name" value="Fe-S_cluster_asmbl/transfer"/>
</dbReference>
<accession>A0AB39JBD5</accession>
<dbReference type="SUPFAM" id="SSF89360">
    <property type="entry name" value="HesB-like domain"/>
    <property type="match status" value="1"/>
</dbReference>
<feature type="domain" description="Core" evidence="2">
    <location>
        <begin position="6"/>
        <end position="105"/>
    </location>
</feature>
<dbReference type="PANTHER" id="PTHR10072:SF41">
    <property type="entry name" value="IRON-SULFUR CLUSTER ASSEMBLY 1 HOMOLOG, MITOCHONDRIAL"/>
    <property type="match status" value="1"/>
</dbReference>
<evidence type="ECO:0000313" key="3">
    <source>
        <dbReference type="EMBL" id="XDO01947.1"/>
    </source>
</evidence>